<dbReference type="eggNOG" id="COG2173">
    <property type="taxonomic scope" value="Bacteria"/>
</dbReference>
<feature type="active site" description="Proton donor/acceptor" evidence="9">
    <location>
        <position position="225"/>
    </location>
</feature>
<dbReference type="PATRIC" id="fig|1346330.5.peg.1877"/>
<comment type="caution">
    <text evidence="11">The sequence shown here is derived from an EMBL/GenBank/DDBJ whole genome shotgun (WGS) entry which is preliminary data.</text>
</comment>
<evidence type="ECO:0000256" key="1">
    <source>
        <dbReference type="ARBA" id="ARBA00001362"/>
    </source>
</evidence>
<evidence type="ECO:0000256" key="6">
    <source>
        <dbReference type="ARBA" id="ARBA00022997"/>
    </source>
</evidence>
<keyword evidence="2 9" id="KW-0645">Protease</keyword>
<proteinExistence type="inferred from homology"/>
<dbReference type="SUPFAM" id="SSF55166">
    <property type="entry name" value="Hedgehog/DD-peptidase"/>
    <property type="match status" value="1"/>
</dbReference>
<dbReference type="GO" id="GO:0160237">
    <property type="term" value="F:D-Ala-D-Ala dipeptidase activity"/>
    <property type="evidence" value="ECO:0007669"/>
    <property type="project" value="UniProtKB-EC"/>
</dbReference>
<dbReference type="InterPro" id="IPR009045">
    <property type="entry name" value="Zn_M74/Hedgehog-like"/>
</dbReference>
<dbReference type="GO" id="GO:0008270">
    <property type="term" value="F:zinc ion binding"/>
    <property type="evidence" value="ECO:0007669"/>
    <property type="project" value="UniProtKB-UniRule"/>
</dbReference>
<keyword evidence="12" id="KW-1185">Reference proteome</keyword>
<name>U2J446_9SPHI</name>
<dbReference type="STRING" id="1346330.M472_13120"/>
<dbReference type="PANTHER" id="PTHR43126">
    <property type="entry name" value="D-ALANYL-D-ALANINE DIPEPTIDASE"/>
    <property type="match status" value="1"/>
</dbReference>
<dbReference type="PIRSF" id="PIRSF026671">
    <property type="entry name" value="AA_dipeptidase"/>
    <property type="match status" value="1"/>
</dbReference>
<dbReference type="Pfam" id="PF01427">
    <property type="entry name" value="Peptidase_M15"/>
    <property type="match status" value="1"/>
</dbReference>
<dbReference type="EC" id="3.4.13.22" evidence="9 10"/>
<protein>
    <recommendedName>
        <fullName evidence="9 10">D-alanyl-D-alanine dipeptidase</fullName>
        <shortName evidence="9 10">D-Ala-D-Ala dipeptidase</shortName>
        <ecNumber evidence="9 10">3.4.13.22</ecNumber>
    </recommendedName>
</protein>
<dbReference type="GO" id="GO:0006508">
    <property type="term" value="P:proteolysis"/>
    <property type="evidence" value="ECO:0007669"/>
    <property type="project" value="UniProtKB-KW"/>
</dbReference>
<feature type="binding site" evidence="9">
    <location>
        <position position="228"/>
    </location>
    <ligand>
        <name>Zn(2+)</name>
        <dbReference type="ChEBI" id="CHEBI:29105"/>
        <note>catalytic</note>
    </ligand>
</feature>
<keyword evidence="3 9" id="KW-0479">Metal-binding</keyword>
<evidence type="ECO:0000256" key="3">
    <source>
        <dbReference type="ARBA" id="ARBA00022723"/>
    </source>
</evidence>
<accession>U2J446</accession>
<keyword evidence="7 9" id="KW-0482">Metalloprotease</keyword>
<evidence type="ECO:0000256" key="9">
    <source>
        <dbReference type="HAMAP-Rule" id="MF_01924"/>
    </source>
</evidence>
<feature type="binding site" evidence="9">
    <location>
        <position position="160"/>
    </location>
    <ligand>
        <name>Zn(2+)</name>
        <dbReference type="ChEBI" id="CHEBI:29105"/>
        <note>catalytic</note>
    </ligand>
</feature>
<dbReference type="InterPro" id="IPR000755">
    <property type="entry name" value="A_A_dipeptidase"/>
</dbReference>
<evidence type="ECO:0000256" key="4">
    <source>
        <dbReference type="ARBA" id="ARBA00022801"/>
    </source>
</evidence>
<comment type="function">
    <text evidence="9 10">Catalyzes hydrolysis of the D-alanyl-D-alanine dipeptide.</text>
</comment>
<keyword evidence="8 10" id="KW-0961">Cell wall biogenesis/degradation</keyword>
<keyword evidence="5 9" id="KW-0862">Zinc</keyword>
<evidence type="ECO:0000313" key="11">
    <source>
        <dbReference type="EMBL" id="ERJ59714.1"/>
    </source>
</evidence>
<feature type="binding site" evidence="9">
    <location>
        <position position="167"/>
    </location>
    <ligand>
        <name>Zn(2+)</name>
        <dbReference type="ChEBI" id="CHEBI:29105"/>
        <note>catalytic</note>
    </ligand>
</feature>
<evidence type="ECO:0000256" key="8">
    <source>
        <dbReference type="ARBA" id="ARBA00023316"/>
    </source>
</evidence>
<dbReference type="EMBL" id="ATDL01000014">
    <property type="protein sequence ID" value="ERJ59714.1"/>
    <property type="molecule type" value="Genomic_DNA"/>
</dbReference>
<keyword evidence="4 9" id="KW-0378">Hydrolase</keyword>
<dbReference type="Proteomes" id="UP000016584">
    <property type="component" value="Unassembled WGS sequence"/>
</dbReference>
<evidence type="ECO:0000256" key="7">
    <source>
        <dbReference type="ARBA" id="ARBA00023049"/>
    </source>
</evidence>
<evidence type="ECO:0000313" key="12">
    <source>
        <dbReference type="Proteomes" id="UP000016584"/>
    </source>
</evidence>
<dbReference type="CDD" id="cd14817">
    <property type="entry name" value="D-Ala-D-Ala_dipeptidase_VanX"/>
    <property type="match status" value="1"/>
</dbReference>
<evidence type="ECO:0000256" key="5">
    <source>
        <dbReference type="ARBA" id="ARBA00022833"/>
    </source>
</evidence>
<keyword evidence="6 9" id="KW-0224">Dipeptidase</keyword>
<sequence length="246" mass="28426">MLLFILINSYLYETKSPIMTKSVFLASLSLMLLATAPTQQVSKQLPDGFAYIRDIIPHIEVDLRYCGHHNFIGKPVKGYLEPRAILSKQATEALAKVEKELNKNNMGLKIYDAYRPQSAVNHFVNWSKDPKDTLGKAEFYPTEDKGLLFKRGYIASKSGHSRGSTVDLTIIMLDSKIELDMGSPFDFLGEISGHHYKKLSQEQLKNRELLRYAMEKQGFRAYSKEWWHYTLNNEPFKDRYFDFPVQ</sequence>
<organism evidence="11 12">
    <name type="scientific">Sphingobacterium paucimobilis HER1398</name>
    <dbReference type="NCBI Taxonomy" id="1346330"/>
    <lineage>
        <taxon>Bacteria</taxon>
        <taxon>Pseudomonadati</taxon>
        <taxon>Bacteroidota</taxon>
        <taxon>Sphingobacteriia</taxon>
        <taxon>Sphingobacteriales</taxon>
        <taxon>Sphingobacteriaceae</taxon>
        <taxon>Sphingobacterium</taxon>
    </lineage>
</organism>
<dbReference type="GO" id="GO:0008237">
    <property type="term" value="F:metallopeptidase activity"/>
    <property type="evidence" value="ECO:0007669"/>
    <property type="project" value="UniProtKB-KW"/>
</dbReference>
<comment type="similarity">
    <text evidence="9 10">Belongs to the peptidase M15D family.</text>
</comment>
<dbReference type="GO" id="GO:0071555">
    <property type="term" value="P:cell wall organization"/>
    <property type="evidence" value="ECO:0007669"/>
    <property type="project" value="UniProtKB-KW"/>
</dbReference>
<feature type="site" description="Transition state stabilizer" evidence="9">
    <location>
        <position position="115"/>
    </location>
</feature>
<dbReference type="HAMAP" id="MF_01924">
    <property type="entry name" value="A_A_dipeptidase"/>
    <property type="match status" value="1"/>
</dbReference>
<dbReference type="AlphaFoldDB" id="U2J446"/>
<comment type="cofactor">
    <cofactor evidence="9">
        <name>Zn(2+)</name>
        <dbReference type="ChEBI" id="CHEBI:29105"/>
    </cofactor>
    <text evidence="9">Binds 1 zinc ion per subunit.</text>
</comment>
<dbReference type="Gene3D" id="3.30.1380.10">
    <property type="match status" value="1"/>
</dbReference>
<reference evidence="11 12" key="1">
    <citation type="journal article" date="2013" name="Genome Announc.">
        <title>The Draft Genome Sequence of Sphingomonas paucimobilis Strain HER1398 (Proteobacteria), Host to the Giant PAU Phage, Indicates That It Is a Member of the Genus Sphingobacterium (Bacteroidetes).</title>
        <authorList>
            <person name="White R.A.III."/>
            <person name="Suttle C.A."/>
        </authorList>
    </citation>
    <scope>NUCLEOTIDE SEQUENCE [LARGE SCALE GENOMIC DNA]</scope>
    <source>
        <strain evidence="11 12">HER1398</strain>
    </source>
</reference>
<dbReference type="PANTHER" id="PTHR43126:SF1">
    <property type="entry name" value="D-ALANYL-D-ALANINE DIPEPTIDASE"/>
    <property type="match status" value="1"/>
</dbReference>
<comment type="catalytic activity">
    <reaction evidence="1 9 10">
        <text>D-alanyl-D-alanine + H2O = 2 D-alanine</text>
        <dbReference type="Rhea" id="RHEA:20661"/>
        <dbReference type="ChEBI" id="CHEBI:15377"/>
        <dbReference type="ChEBI" id="CHEBI:57416"/>
        <dbReference type="ChEBI" id="CHEBI:57822"/>
        <dbReference type="EC" id="3.4.13.22"/>
    </reaction>
</comment>
<evidence type="ECO:0000256" key="2">
    <source>
        <dbReference type="ARBA" id="ARBA00022670"/>
    </source>
</evidence>
<evidence type="ECO:0000256" key="10">
    <source>
        <dbReference type="PIRNR" id="PIRNR026671"/>
    </source>
</evidence>
<gene>
    <name evidence="11" type="ORF">M472_13120</name>
</gene>